<dbReference type="Proteomes" id="UP000284772">
    <property type="component" value="Unassembled WGS sequence"/>
</dbReference>
<protein>
    <submittedName>
        <fullName evidence="1">Uncharacterized protein</fullName>
    </submittedName>
</protein>
<proteinExistence type="predicted"/>
<sequence length="107" mass="12526">MILLLGDGILQEIYLWYKEASLKVTYYFYYNGSLVVECFFNSFAGSIIAARYNVCKFFEYDDSTITRYVCMAYARHKFIVALRIDRHSTDIVNLNFIGRNLIVVFVS</sequence>
<evidence type="ECO:0000313" key="2">
    <source>
        <dbReference type="Proteomes" id="UP000284772"/>
    </source>
</evidence>
<reference evidence="1 2" key="1">
    <citation type="submission" date="2018-08" db="EMBL/GenBank/DDBJ databases">
        <title>A genome reference for cultivated species of the human gut microbiota.</title>
        <authorList>
            <person name="Zou Y."/>
            <person name="Xue W."/>
            <person name="Luo G."/>
        </authorList>
    </citation>
    <scope>NUCLEOTIDE SEQUENCE [LARGE SCALE GENOMIC DNA]</scope>
    <source>
        <strain evidence="1 2">AF19-10AC</strain>
    </source>
</reference>
<accession>A0AAQ0RRJ3</accession>
<evidence type="ECO:0000313" key="1">
    <source>
        <dbReference type="EMBL" id="RGT51300.1"/>
    </source>
</evidence>
<organism evidence="1 2">
    <name type="scientific">Bacteroides intestinalis</name>
    <dbReference type="NCBI Taxonomy" id="329854"/>
    <lineage>
        <taxon>Bacteria</taxon>
        <taxon>Pseudomonadati</taxon>
        <taxon>Bacteroidota</taxon>
        <taxon>Bacteroidia</taxon>
        <taxon>Bacteroidales</taxon>
        <taxon>Bacteroidaceae</taxon>
        <taxon>Bacteroides</taxon>
    </lineage>
</organism>
<comment type="caution">
    <text evidence="1">The sequence shown here is derived from an EMBL/GenBank/DDBJ whole genome shotgun (WGS) entry which is preliminary data.</text>
</comment>
<dbReference type="EMBL" id="QRWT01000012">
    <property type="protein sequence ID" value="RGT51300.1"/>
    <property type="molecule type" value="Genomic_DNA"/>
</dbReference>
<dbReference type="AlphaFoldDB" id="A0AAQ0RRJ3"/>
<gene>
    <name evidence="1" type="ORF">DWX27_12705</name>
</gene>
<name>A0AAQ0RRJ3_9BACE</name>